<dbReference type="EMBL" id="JN638751">
    <property type="protein sequence ID" value="AEO93625.1"/>
    <property type="molecule type" value="Genomic_DNA"/>
</dbReference>
<dbReference type="Pfam" id="PF00622">
    <property type="entry name" value="SPRY"/>
    <property type="match status" value="1"/>
</dbReference>
<dbReference type="KEGG" id="vg:18563581"/>
<dbReference type="Gene3D" id="2.60.120.920">
    <property type="match status" value="1"/>
</dbReference>
<dbReference type="InterPro" id="IPR001870">
    <property type="entry name" value="B30.2/SPRY"/>
</dbReference>
<dbReference type="GeneID" id="18563581"/>
<proteinExistence type="predicted"/>
<dbReference type="InterPro" id="IPR043136">
    <property type="entry name" value="B30.2/SPRY_sf"/>
</dbReference>
<protein>
    <submittedName>
        <fullName evidence="2">Gp366</fullName>
    </submittedName>
</protein>
<dbReference type="SUPFAM" id="SSF49899">
    <property type="entry name" value="Concanavalin A-like lectins/glucanases"/>
    <property type="match status" value="1"/>
</dbReference>
<dbReference type="SMART" id="SM00449">
    <property type="entry name" value="SPRY"/>
    <property type="match status" value="1"/>
</dbReference>
<gene>
    <name evidence="2" type="primary">366</name>
    <name evidence="2" type="ORF">G_366</name>
</gene>
<evidence type="ECO:0000259" key="1">
    <source>
        <dbReference type="PROSITE" id="PS50188"/>
    </source>
</evidence>
<dbReference type="RefSeq" id="YP_009015669.1">
    <property type="nucleotide sequence ID" value="NC_023719.1"/>
</dbReference>
<evidence type="ECO:0000313" key="2">
    <source>
        <dbReference type="EMBL" id="AEO93625.1"/>
    </source>
</evidence>
<name>G3MAA7_9CAUD</name>
<dbReference type="OrthoDB" id="32360at10239"/>
<dbReference type="Proteomes" id="UP000009273">
    <property type="component" value="Segment"/>
</dbReference>
<dbReference type="InterPro" id="IPR013320">
    <property type="entry name" value="ConA-like_dom_sf"/>
</dbReference>
<organism evidence="2 3">
    <name type="scientific">Bacillus phage G</name>
    <dbReference type="NCBI Taxonomy" id="2884420"/>
    <lineage>
        <taxon>Viruses</taxon>
        <taxon>Duplodnaviria</taxon>
        <taxon>Heunggongvirae</taxon>
        <taxon>Uroviricota</taxon>
        <taxon>Caudoviricetes</taxon>
        <taxon>Donellivirus</taxon>
        <taxon>Donellivirus gee</taxon>
    </lineage>
</organism>
<dbReference type="InterPro" id="IPR003877">
    <property type="entry name" value="SPRY_dom"/>
</dbReference>
<evidence type="ECO:0000313" key="3">
    <source>
        <dbReference type="Proteomes" id="UP000009273"/>
    </source>
</evidence>
<feature type="domain" description="B30.2/SPRY" evidence="1">
    <location>
        <begin position="1"/>
        <end position="158"/>
    </location>
</feature>
<dbReference type="PROSITE" id="PS50188">
    <property type="entry name" value="B302_SPRY"/>
    <property type="match status" value="1"/>
</dbReference>
<keyword evidence="3" id="KW-1185">Reference proteome</keyword>
<sequence length="731" mass="82912">MAKTIIYTSNKTLVQSGNTFTINSGMNIGTTNVITSGKWYWEVKIDTLAPAIYIGVTNSDFSYNIANADQSLYSLVLHCGNRNFKYKNTTITSDLTNLISGDVIGIFVEADSKIVHFYKNGVKFKEIQTDFKDFFPFVGYGTTSGTGVTTFNFGANNFFYVPKNIDYTVLAYETEKRFIFLNKFLILSGTEIISIEKSVDSVRLISLPSRTEQNYIKYGMDKQTELDLSTEITKKEIINKDGTSNTITIEPTPLRELLGNNISILEYTDSPSQETSSITLETEPFSVYDYIGELPSIIAYTESTEDVIVSTNTEPFDIYDEFGDTVDVLYYTDNETVTNADLILEANWSPIDELEGDFDIVTWTDEEGDSVARKIEMQATPKPQFIKLVDKKRIYGYLKDIIIPESSKGKKYVRFFLSPDDTTYYVWDKLNQQFKTTSFSNETDILNLGMTSSDLDSITEIQWNKWQHEFVNICIFLKDNARDTTISSIDNMSYNSLAPTNTNNISSLSLYILNTTAKINVELQGNLLKGTLSDDDLTRVQYRVILNNKNFYPKDGNFTALSPSPQNINLEIPTKEMIIGGINTLKVEFQDFFGTTDYWLHQFIGEYSGVMFADEQNKYYSTDTGEILRSLDFGTIIAGQTSQVKIIYIQNKHSFDIHNIMLSKLSNSLPDGVELQISKTNQPFVPEESLMFEDLLHYNDKLAFYARLKTIKNTEPGFGEFDIGVKADPIK</sequence>
<accession>G3MAA7</accession>
<reference evidence="2 3" key="1">
    <citation type="submission" date="2011-09" db="EMBL/GenBank/DDBJ databases">
        <authorList>
            <person name="Pope W.H."/>
            <person name="Pedulla M.L."/>
            <person name="Ford M.E."/>
            <person name="Peebles C.L."/>
            <person name="Hatfull G.H."/>
            <person name="Hendrix R.W."/>
        </authorList>
    </citation>
    <scope>NUCLEOTIDE SEQUENCE [LARGE SCALE GENOMIC DNA]</scope>
    <source>
        <strain evidence="2">G</strain>
    </source>
</reference>